<protein>
    <submittedName>
        <fullName evidence="1">Uncharacterized protein</fullName>
    </submittedName>
</protein>
<reference evidence="1" key="1">
    <citation type="submission" date="2021-10" db="EMBL/GenBank/DDBJ databases">
        <title>Melipona bicolor Genome sequencing and assembly.</title>
        <authorList>
            <person name="Araujo N.S."/>
            <person name="Arias M.C."/>
        </authorList>
    </citation>
    <scope>NUCLEOTIDE SEQUENCE</scope>
    <source>
        <strain evidence="1">USP_2M_L1-L4_2017</strain>
        <tissue evidence="1">Whole body</tissue>
    </source>
</reference>
<proteinExistence type="predicted"/>
<evidence type="ECO:0000313" key="2">
    <source>
        <dbReference type="Proteomes" id="UP001177670"/>
    </source>
</evidence>
<sequence>RDKAQRLGSLPVVSTTKDRPGQVARYTISVILAAWLRNKASPQYLPPTWCNFLRGKRVSSIPLIR</sequence>
<organism evidence="1 2">
    <name type="scientific">Melipona bicolor</name>
    <dbReference type="NCBI Taxonomy" id="60889"/>
    <lineage>
        <taxon>Eukaryota</taxon>
        <taxon>Metazoa</taxon>
        <taxon>Ecdysozoa</taxon>
        <taxon>Arthropoda</taxon>
        <taxon>Hexapoda</taxon>
        <taxon>Insecta</taxon>
        <taxon>Pterygota</taxon>
        <taxon>Neoptera</taxon>
        <taxon>Endopterygota</taxon>
        <taxon>Hymenoptera</taxon>
        <taxon>Apocrita</taxon>
        <taxon>Aculeata</taxon>
        <taxon>Apoidea</taxon>
        <taxon>Anthophila</taxon>
        <taxon>Apidae</taxon>
        <taxon>Melipona</taxon>
    </lineage>
</organism>
<keyword evidence="2" id="KW-1185">Reference proteome</keyword>
<dbReference type="AlphaFoldDB" id="A0AA40FFQ3"/>
<comment type="caution">
    <text evidence="1">The sequence shown here is derived from an EMBL/GenBank/DDBJ whole genome shotgun (WGS) entry which is preliminary data.</text>
</comment>
<gene>
    <name evidence="1" type="ORF">K0M31_015240</name>
</gene>
<dbReference type="EMBL" id="JAHYIQ010000044">
    <property type="protein sequence ID" value="KAK1118193.1"/>
    <property type="molecule type" value="Genomic_DNA"/>
</dbReference>
<name>A0AA40FFQ3_9HYME</name>
<accession>A0AA40FFQ3</accession>
<dbReference type="Proteomes" id="UP001177670">
    <property type="component" value="Unassembled WGS sequence"/>
</dbReference>
<evidence type="ECO:0000313" key="1">
    <source>
        <dbReference type="EMBL" id="KAK1118193.1"/>
    </source>
</evidence>
<feature type="non-terminal residue" evidence="1">
    <location>
        <position position="1"/>
    </location>
</feature>